<comment type="caution">
    <text evidence="2">The sequence shown here is derived from an EMBL/GenBank/DDBJ whole genome shotgun (WGS) entry which is preliminary data.</text>
</comment>
<name>A0A7Y2H3Y4_UNCEI</name>
<dbReference type="Proteomes" id="UP000547674">
    <property type="component" value="Unassembled WGS sequence"/>
</dbReference>
<reference evidence="2 3" key="1">
    <citation type="submission" date="2020-03" db="EMBL/GenBank/DDBJ databases">
        <title>Metabolic flexibility allows generalist bacteria to become dominant in a frequently disturbed ecosystem.</title>
        <authorList>
            <person name="Chen Y.-J."/>
            <person name="Leung P.M."/>
            <person name="Bay S.K."/>
            <person name="Hugenholtz P."/>
            <person name="Kessler A.J."/>
            <person name="Shelley G."/>
            <person name="Waite D.W."/>
            <person name="Cook P.L."/>
            <person name="Greening C."/>
        </authorList>
    </citation>
    <scope>NUCLEOTIDE SEQUENCE [LARGE SCALE GENOMIC DNA]</scope>
    <source>
        <strain evidence="2">SS_bin_28</strain>
    </source>
</reference>
<evidence type="ECO:0000256" key="1">
    <source>
        <dbReference type="SAM" id="MobiDB-lite"/>
    </source>
</evidence>
<feature type="compositionally biased region" description="Basic and acidic residues" evidence="1">
    <location>
        <begin position="1"/>
        <end position="13"/>
    </location>
</feature>
<dbReference type="AlphaFoldDB" id="A0A7Y2H3Y4"/>
<accession>A0A7Y2H3Y4</accession>
<feature type="compositionally biased region" description="Basic and acidic residues" evidence="1">
    <location>
        <begin position="20"/>
        <end position="36"/>
    </location>
</feature>
<feature type="region of interest" description="Disordered" evidence="1">
    <location>
        <begin position="1"/>
        <end position="36"/>
    </location>
</feature>
<organism evidence="2 3">
    <name type="scientific">Eiseniibacteriota bacterium</name>
    <dbReference type="NCBI Taxonomy" id="2212470"/>
    <lineage>
        <taxon>Bacteria</taxon>
        <taxon>Candidatus Eiseniibacteriota</taxon>
    </lineage>
</organism>
<protein>
    <submittedName>
        <fullName evidence="2">Uncharacterized protein</fullName>
    </submittedName>
</protein>
<sequence length="195" mass="21995">MVRRVLEKVRERMMQPPKKAPSEKGETPGEDPKPIYSVKRHEDGVREFRVLGPHPTITQVVFDLVRELPNPMGVVLVEYGESVRELVSSTLERQQVTESLFRLRDLLGSPLMDLAVFSEAHGIEIFLDQFGLLEVRTGSWLEPRVVAMLEQLEFETVPEVTPPVGVLEAQAPSAEQASRLQWVILHLGLRKPAEG</sequence>
<evidence type="ECO:0000313" key="2">
    <source>
        <dbReference type="EMBL" id="NNF08644.1"/>
    </source>
</evidence>
<dbReference type="EMBL" id="JABDJR010000713">
    <property type="protein sequence ID" value="NNF08644.1"/>
    <property type="molecule type" value="Genomic_DNA"/>
</dbReference>
<proteinExistence type="predicted"/>
<evidence type="ECO:0000313" key="3">
    <source>
        <dbReference type="Proteomes" id="UP000547674"/>
    </source>
</evidence>
<gene>
    <name evidence="2" type="ORF">HKN21_17915</name>
</gene>